<proteinExistence type="predicted"/>
<dbReference type="PROSITE" id="PS50994">
    <property type="entry name" value="INTEGRASE"/>
    <property type="match status" value="1"/>
</dbReference>
<evidence type="ECO:0000256" key="1">
    <source>
        <dbReference type="ARBA" id="ARBA00022679"/>
    </source>
</evidence>
<dbReference type="GO" id="GO:0016787">
    <property type="term" value="F:hydrolase activity"/>
    <property type="evidence" value="ECO:0007669"/>
    <property type="project" value="UniProtKB-KW"/>
</dbReference>
<dbReference type="PROSITE" id="PS50158">
    <property type="entry name" value="ZF_CCHC"/>
    <property type="match status" value="1"/>
</dbReference>
<dbReference type="AlphaFoldDB" id="A0AAV6XC94"/>
<dbReference type="GO" id="GO:0008270">
    <property type="term" value="F:zinc ion binding"/>
    <property type="evidence" value="ECO:0007669"/>
    <property type="project" value="UniProtKB-KW"/>
</dbReference>
<keyword evidence="1" id="KW-0808">Transferase</keyword>
<evidence type="ECO:0000256" key="6">
    <source>
        <dbReference type="ARBA" id="ARBA00022918"/>
    </source>
</evidence>
<dbReference type="CDD" id="cd09274">
    <property type="entry name" value="RNase_HI_RT_Ty3"/>
    <property type="match status" value="1"/>
</dbReference>
<keyword evidence="6" id="KW-0695">RNA-directed DNA polymerase</keyword>
<feature type="domain" description="Integrase catalytic" evidence="9">
    <location>
        <begin position="407"/>
        <end position="520"/>
    </location>
</feature>
<protein>
    <recommendedName>
        <fullName evidence="12">CCHC-type domain-containing protein</fullName>
    </recommendedName>
</protein>
<dbReference type="EMBL" id="WHWC01000006">
    <property type="protein sequence ID" value="KAG8380474.1"/>
    <property type="molecule type" value="Genomic_DNA"/>
</dbReference>
<evidence type="ECO:0000256" key="4">
    <source>
        <dbReference type="ARBA" id="ARBA00022759"/>
    </source>
</evidence>
<comment type="caution">
    <text evidence="10">The sequence shown here is derived from an EMBL/GenBank/DDBJ whole genome shotgun (WGS) entry which is preliminary data.</text>
</comment>
<evidence type="ECO:0000256" key="5">
    <source>
        <dbReference type="ARBA" id="ARBA00022801"/>
    </source>
</evidence>
<dbReference type="InterPro" id="IPR041373">
    <property type="entry name" value="RT_RNaseH"/>
</dbReference>
<dbReference type="GO" id="GO:0003676">
    <property type="term" value="F:nucleic acid binding"/>
    <property type="evidence" value="ECO:0007669"/>
    <property type="project" value="InterPro"/>
</dbReference>
<keyword evidence="11" id="KW-1185">Reference proteome</keyword>
<dbReference type="GO" id="GO:0003964">
    <property type="term" value="F:RNA-directed DNA polymerase activity"/>
    <property type="evidence" value="ECO:0007669"/>
    <property type="project" value="UniProtKB-KW"/>
</dbReference>
<dbReference type="Pfam" id="PF24626">
    <property type="entry name" value="SH3_Tf2-1"/>
    <property type="match status" value="1"/>
</dbReference>
<keyword evidence="7" id="KW-0479">Metal-binding</keyword>
<dbReference type="Gene3D" id="3.10.10.10">
    <property type="entry name" value="HIV Type 1 Reverse Transcriptase, subunit A, domain 1"/>
    <property type="match status" value="1"/>
</dbReference>
<dbReference type="FunFam" id="3.30.70.270:FF:000020">
    <property type="entry name" value="Transposon Tf2-6 polyprotein-like Protein"/>
    <property type="match status" value="1"/>
</dbReference>
<dbReference type="SUPFAM" id="SSF56672">
    <property type="entry name" value="DNA/RNA polymerases"/>
    <property type="match status" value="2"/>
</dbReference>
<keyword evidence="7" id="KW-0863">Zinc-finger</keyword>
<gene>
    <name evidence="10" type="ORF">BUALT_Bualt06G0019100</name>
</gene>
<organism evidence="10 11">
    <name type="scientific">Buddleja alternifolia</name>
    <dbReference type="NCBI Taxonomy" id="168488"/>
    <lineage>
        <taxon>Eukaryota</taxon>
        <taxon>Viridiplantae</taxon>
        <taxon>Streptophyta</taxon>
        <taxon>Embryophyta</taxon>
        <taxon>Tracheophyta</taxon>
        <taxon>Spermatophyta</taxon>
        <taxon>Magnoliopsida</taxon>
        <taxon>eudicotyledons</taxon>
        <taxon>Gunneridae</taxon>
        <taxon>Pentapetalae</taxon>
        <taxon>asterids</taxon>
        <taxon>lamiids</taxon>
        <taxon>Lamiales</taxon>
        <taxon>Scrophulariaceae</taxon>
        <taxon>Buddlejeae</taxon>
        <taxon>Buddleja</taxon>
    </lineage>
</organism>
<keyword evidence="3" id="KW-0540">Nuclease</keyword>
<evidence type="ECO:0000313" key="10">
    <source>
        <dbReference type="EMBL" id="KAG8380474.1"/>
    </source>
</evidence>
<dbReference type="PANTHER" id="PTHR35046:SF18">
    <property type="entry name" value="RNA-DIRECTED DNA POLYMERASE"/>
    <property type="match status" value="1"/>
</dbReference>
<evidence type="ECO:0000256" key="7">
    <source>
        <dbReference type="PROSITE-ProRule" id="PRU00047"/>
    </source>
</evidence>
<evidence type="ECO:0000313" key="11">
    <source>
        <dbReference type="Proteomes" id="UP000826271"/>
    </source>
</evidence>
<feature type="domain" description="CCHC-type" evidence="8">
    <location>
        <begin position="8"/>
        <end position="23"/>
    </location>
</feature>
<evidence type="ECO:0008006" key="12">
    <source>
        <dbReference type="Google" id="ProtNLM"/>
    </source>
</evidence>
<evidence type="ECO:0000259" key="9">
    <source>
        <dbReference type="PROSITE" id="PS50994"/>
    </source>
</evidence>
<dbReference type="PANTHER" id="PTHR35046">
    <property type="entry name" value="ZINC KNUCKLE (CCHC-TYPE) FAMILY PROTEIN"/>
    <property type="match status" value="1"/>
</dbReference>
<dbReference type="GO" id="GO:0004519">
    <property type="term" value="F:endonuclease activity"/>
    <property type="evidence" value="ECO:0007669"/>
    <property type="project" value="UniProtKB-KW"/>
</dbReference>
<evidence type="ECO:0000259" key="8">
    <source>
        <dbReference type="PROSITE" id="PS50158"/>
    </source>
</evidence>
<dbReference type="InterPro" id="IPR043128">
    <property type="entry name" value="Rev_trsase/Diguanyl_cyclase"/>
</dbReference>
<dbReference type="Gene3D" id="3.30.420.10">
    <property type="entry name" value="Ribonuclease H-like superfamily/Ribonuclease H"/>
    <property type="match status" value="1"/>
</dbReference>
<dbReference type="InterPro" id="IPR001878">
    <property type="entry name" value="Znf_CCHC"/>
</dbReference>
<dbReference type="Pfam" id="PF17917">
    <property type="entry name" value="RT_RNaseH"/>
    <property type="match status" value="1"/>
</dbReference>
<dbReference type="Proteomes" id="UP000826271">
    <property type="component" value="Unassembled WGS sequence"/>
</dbReference>
<dbReference type="SMART" id="SM00343">
    <property type="entry name" value="ZnF_C2HC"/>
    <property type="match status" value="1"/>
</dbReference>
<evidence type="ECO:0000256" key="3">
    <source>
        <dbReference type="ARBA" id="ARBA00022722"/>
    </source>
</evidence>
<dbReference type="SUPFAM" id="SSF53098">
    <property type="entry name" value="Ribonuclease H-like"/>
    <property type="match status" value="1"/>
</dbReference>
<keyword evidence="2" id="KW-0548">Nucleotidyltransferase</keyword>
<dbReference type="InterPro" id="IPR001584">
    <property type="entry name" value="Integrase_cat-core"/>
</dbReference>
<keyword evidence="5" id="KW-0378">Hydrolase</keyword>
<reference evidence="10" key="1">
    <citation type="submission" date="2019-10" db="EMBL/GenBank/DDBJ databases">
        <authorList>
            <person name="Zhang R."/>
            <person name="Pan Y."/>
            <person name="Wang J."/>
            <person name="Ma R."/>
            <person name="Yu S."/>
        </authorList>
    </citation>
    <scope>NUCLEOTIDE SEQUENCE</scope>
    <source>
        <strain evidence="10">LA-IB0</strain>
        <tissue evidence="10">Leaf</tissue>
    </source>
</reference>
<dbReference type="Gene3D" id="3.30.70.270">
    <property type="match status" value="1"/>
</dbReference>
<sequence>MRRIMGMCYRCHQTGHQSNNCPNCGRVNTAEHENPEEDEPGDEEEQYMINPDDTCKRKGVPKAEKNSMVSLCTTKEFQSESAQSPFMLAVVSEGFLGSPNDIPQQLNTLLWEFSAIMPEELLAGLPPLRNIQHHIDLVPGATLPNLPHCRMSPREYDILWEQVQDLLQKGYVQESMNSCTVPTLLVDEEKVQAIRDWPRPKTVSKVLSFHRLVTFYRRFIRNFNSIVAPITECMKKGKFEWGEEADTSFAVIKEKLTIAPIFILPDFSKAFELETNSSVIGIGAVLSQAGRPIASEKLSDARKKWTTYEIKLYTVVRAVKHWEQYLFQLEFVLHTDHEALKYMNAKKNLNRIHARWVSYLQQFTFNCIKMMLISLMHGYDAIPEQGWGLLCYMMVFYFIRIDYAFHTGAHIATIFFREVVRLHGVPKTISSDRDTKWLSYFWRSLWYMFWTELQFSSYFHPQTDGQMEVVNITLGSIIRYLCSDRPKQWDLVLAPAEFAFNNMVNRTTGKTPFQVVYQRPLQHTLDLIPLPKLPGYCVAAEHMAARIGEVQAEVTRNIEASNAKYKQAIDKKRRSRAFMEGDLVMVHLRKERFPARTYKKLKPKKIGPCRILKKINDNAYVVDLPEGWAIYPTFNVADLVPNDPLYSEPN</sequence>
<dbReference type="InterPro" id="IPR036397">
    <property type="entry name" value="RNaseH_sf"/>
</dbReference>
<keyword evidence="4" id="KW-0255">Endonuclease</keyword>
<name>A0AAV6XC94_9LAMI</name>
<dbReference type="InterPro" id="IPR056924">
    <property type="entry name" value="SH3_Tf2-1"/>
</dbReference>
<dbReference type="InterPro" id="IPR012337">
    <property type="entry name" value="RNaseH-like_sf"/>
</dbReference>
<keyword evidence="7" id="KW-0862">Zinc</keyword>
<dbReference type="InterPro" id="IPR043502">
    <property type="entry name" value="DNA/RNA_pol_sf"/>
</dbReference>
<dbReference type="GO" id="GO:0015074">
    <property type="term" value="P:DNA integration"/>
    <property type="evidence" value="ECO:0007669"/>
    <property type="project" value="InterPro"/>
</dbReference>
<evidence type="ECO:0000256" key="2">
    <source>
        <dbReference type="ARBA" id="ARBA00022695"/>
    </source>
</evidence>
<accession>A0AAV6XC94</accession>